<name>A0A7J0BWL7_9BACT</name>
<protein>
    <submittedName>
        <fullName evidence="5">UDP-4-amino-4,6-dideoxy-N-acetyl-beta-L-altrosami ne transaminase</fullName>
    </submittedName>
</protein>
<feature type="modified residue" description="N6-(pyridoxal phosphate)lysine" evidence="3">
    <location>
        <position position="186"/>
    </location>
</feature>
<dbReference type="Pfam" id="PF01041">
    <property type="entry name" value="DegT_DnrJ_EryC1"/>
    <property type="match status" value="1"/>
</dbReference>
<dbReference type="GO" id="GO:0030170">
    <property type="term" value="F:pyridoxal phosphate binding"/>
    <property type="evidence" value="ECO:0007669"/>
    <property type="project" value="TreeGrafter"/>
</dbReference>
<dbReference type="GO" id="GO:0008483">
    <property type="term" value="F:transaminase activity"/>
    <property type="evidence" value="ECO:0007669"/>
    <property type="project" value="TreeGrafter"/>
</dbReference>
<dbReference type="InterPro" id="IPR015421">
    <property type="entry name" value="PyrdxlP-dep_Trfase_major"/>
</dbReference>
<dbReference type="Proteomes" id="UP000503820">
    <property type="component" value="Unassembled WGS sequence"/>
</dbReference>
<dbReference type="EMBL" id="BLVP01000035">
    <property type="protein sequence ID" value="GFM38116.1"/>
    <property type="molecule type" value="Genomic_DNA"/>
</dbReference>
<evidence type="ECO:0000256" key="2">
    <source>
        <dbReference type="PIRSR" id="PIRSR000390-1"/>
    </source>
</evidence>
<reference evidence="5 6" key="1">
    <citation type="submission" date="2020-05" db="EMBL/GenBank/DDBJ databases">
        <title>Draft genome sequence of Desulfovibrio psychrotolerans JS1T.</title>
        <authorList>
            <person name="Ueno A."/>
            <person name="Tamazawa S."/>
            <person name="Tamamura S."/>
            <person name="Murakami T."/>
            <person name="Kiyama T."/>
            <person name="Inomata H."/>
            <person name="Amano Y."/>
            <person name="Miyakawa K."/>
            <person name="Tamaki H."/>
            <person name="Naganuma T."/>
            <person name="Kaneko K."/>
        </authorList>
    </citation>
    <scope>NUCLEOTIDE SEQUENCE [LARGE SCALE GENOMIC DNA]</scope>
    <source>
        <strain evidence="5 6">JS1</strain>
    </source>
</reference>
<comment type="similarity">
    <text evidence="1 4">Belongs to the DegT/DnrJ/EryC1 family.</text>
</comment>
<evidence type="ECO:0000256" key="4">
    <source>
        <dbReference type="RuleBase" id="RU004508"/>
    </source>
</evidence>
<evidence type="ECO:0000313" key="5">
    <source>
        <dbReference type="EMBL" id="GFM38116.1"/>
    </source>
</evidence>
<dbReference type="AlphaFoldDB" id="A0A7J0BWL7"/>
<keyword evidence="3 4" id="KW-0663">Pyridoxal phosphate</keyword>
<evidence type="ECO:0000256" key="1">
    <source>
        <dbReference type="ARBA" id="ARBA00037999"/>
    </source>
</evidence>
<dbReference type="InterPro" id="IPR020026">
    <property type="entry name" value="PseC"/>
</dbReference>
<organism evidence="5 6">
    <name type="scientific">Desulfovibrio psychrotolerans</name>
    <dbReference type="NCBI Taxonomy" id="415242"/>
    <lineage>
        <taxon>Bacteria</taxon>
        <taxon>Pseudomonadati</taxon>
        <taxon>Thermodesulfobacteriota</taxon>
        <taxon>Desulfovibrionia</taxon>
        <taxon>Desulfovibrionales</taxon>
        <taxon>Desulfovibrionaceae</taxon>
        <taxon>Desulfovibrio</taxon>
    </lineage>
</organism>
<dbReference type="PANTHER" id="PTHR30244">
    <property type="entry name" value="TRANSAMINASE"/>
    <property type="match status" value="1"/>
</dbReference>
<dbReference type="Gene3D" id="3.40.640.10">
    <property type="entry name" value="Type I PLP-dependent aspartate aminotransferase-like (Major domain)"/>
    <property type="match status" value="1"/>
</dbReference>
<accession>A0A7J0BWL7</accession>
<dbReference type="PANTHER" id="PTHR30244:SF34">
    <property type="entry name" value="DTDP-4-AMINO-4,6-DIDEOXYGALACTOSE TRANSAMINASE"/>
    <property type="match status" value="1"/>
</dbReference>
<dbReference type="CDD" id="cd00616">
    <property type="entry name" value="AHBA_syn"/>
    <property type="match status" value="1"/>
</dbReference>
<evidence type="ECO:0000256" key="3">
    <source>
        <dbReference type="PIRSR" id="PIRSR000390-2"/>
    </source>
</evidence>
<gene>
    <name evidence="5" type="ORF">DSM19430T_28000</name>
</gene>
<dbReference type="NCBIfam" id="TIGR03588">
    <property type="entry name" value="PseC"/>
    <property type="match status" value="1"/>
</dbReference>
<evidence type="ECO:0000313" key="6">
    <source>
        <dbReference type="Proteomes" id="UP000503820"/>
    </source>
</evidence>
<dbReference type="InterPro" id="IPR015422">
    <property type="entry name" value="PyrdxlP-dep_Trfase_small"/>
</dbReference>
<comment type="caution">
    <text evidence="5">The sequence shown here is derived from an EMBL/GenBank/DDBJ whole genome shotgun (WGS) entry which is preliminary data.</text>
</comment>
<dbReference type="GO" id="GO:0000271">
    <property type="term" value="P:polysaccharide biosynthetic process"/>
    <property type="evidence" value="ECO:0007669"/>
    <property type="project" value="TreeGrafter"/>
</dbReference>
<dbReference type="InterPro" id="IPR000653">
    <property type="entry name" value="DegT/StrS_aminotransferase"/>
</dbReference>
<dbReference type="Gene3D" id="3.90.1150.10">
    <property type="entry name" value="Aspartate Aminotransferase, domain 1"/>
    <property type="match status" value="1"/>
</dbReference>
<keyword evidence="6" id="KW-1185">Reference proteome</keyword>
<feature type="active site" description="Proton acceptor" evidence="2">
    <location>
        <position position="186"/>
    </location>
</feature>
<dbReference type="PIRSF" id="PIRSF000390">
    <property type="entry name" value="PLP_StrS"/>
    <property type="match status" value="1"/>
</dbReference>
<dbReference type="SUPFAM" id="SSF53383">
    <property type="entry name" value="PLP-dependent transferases"/>
    <property type="match status" value="1"/>
</dbReference>
<sequence>MEDNRTFIPYGRQHITDEDIAAVTEALRSDWLTTGPRVGEFEQAVCTFTGARHGVAVCNGTAALHAAMFALGIGPGDEVIVSPMTFAATANCVLYMGGTPVFADVEPDTLLIDPQAVRARITPATRAIIGVDYAGQPCDWDALRAVADEAGVALVADGCHAIGGTYRGRSVGTLADMTVFSFHPVKHVATGEGGMIMTDSDLLAARLRLFRNHGISTDHRQREAAGSWAYDMVELGYNYRITDIQCALGISQLKRLPHSLERRRAIAAQYDAAFAGTDISPCTQRPDRLNAYHLYAVQLPEKTDRAAAFAHMRANKIGVNVHYIPVHLHPYYRTRLGTAEGLCPVAEKAYNHLLSLPMFPELSEADVDRVVKTLLDARGA</sequence>
<proteinExistence type="inferred from homology"/>
<dbReference type="RefSeq" id="WP_174410744.1">
    <property type="nucleotide sequence ID" value="NZ_BLVP01000035.1"/>
</dbReference>
<dbReference type="InterPro" id="IPR015424">
    <property type="entry name" value="PyrdxlP-dep_Trfase"/>
</dbReference>